<accession>A0A9P7D303</accession>
<dbReference type="AlphaFoldDB" id="A0A9P7D303"/>
<proteinExistence type="predicted"/>
<dbReference type="EMBL" id="JABBWD010000021">
    <property type="protein sequence ID" value="KAG1777258.1"/>
    <property type="molecule type" value="Genomic_DNA"/>
</dbReference>
<protein>
    <submittedName>
        <fullName evidence="1">Uncharacterized protein</fullName>
    </submittedName>
</protein>
<organism evidence="1 2">
    <name type="scientific">Suillus placidus</name>
    <dbReference type="NCBI Taxonomy" id="48579"/>
    <lineage>
        <taxon>Eukaryota</taxon>
        <taxon>Fungi</taxon>
        <taxon>Dikarya</taxon>
        <taxon>Basidiomycota</taxon>
        <taxon>Agaricomycotina</taxon>
        <taxon>Agaricomycetes</taxon>
        <taxon>Agaricomycetidae</taxon>
        <taxon>Boletales</taxon>
        <taxon>Suillineae</taxon>
        <taxon>Suillaceae</taxon>
        <taxon>Suillus</taxon>
    </lineage>
</organism>
<reference evidence="1" key="1">
    <citation type="journal article" date="2020" name="New Phytol.">
        <title>Comparative genomics reveals dynamic genome evolution in host specialist ectomycorrhizal fungi.</title>
        <authorList>
            <person name="Lofgren L.A."/>
            <person name="Nguyen N.H."/>
            <person name="Vilgalys R."/>
            <person name="Ruytinx J."/>
            <person name="Liao H.L."/>
            <person name="Branco S."/>
            <person name="Kuo A."/>
            <person name="LaButti K."/>
            <person name="Lipzen A."/>
            <person name="Andreopoulos W."/>
            <person name="Pangilinan J."/>
            <person name="Riley R."/>
            <person name="Hundley H."/>
            <person name="Na H."/>
            <person name="Barry K."/>
            <person name="Grigoriev I.V."/>
            <person name="Stajich J.E."/>
            <person name="Kennedy P.G."/>
        </authorList>
    </citation>
    <scope>NUCLEOTIDE SEQUENCE</scope>
    <source>
        <strain evidence="1">DOB743</strain>
    </source>
</reference>
<sequence>MVVRSTPKTKHVRAKLTTVQKAARCEKFTNLTNALTTAQGDYQEEACAIAQEHGRSLKWTHKQLHVGKGIFNKHRTNPWNAFVRQEMIKYNEGRGVGDHLKLPMFIAENRAQLTSSYFHLTEADKNRLQSNVETLRQSRIKVTRANPKALQKDVNATFNAMQTSWTAIQARTGVEAIYLVVRGNVEQYHEPKLSYTPTVASFIKDQCLAWSQSVSHLNSSLGLLEILIIPQQSLNGFH</sequence>
<gene>
    <name evidence="1" type="ORF">EV702DRAFT_1101918</name>
</gene>
<name>A0A9P7D303_9AGAM</name>
<evidence type="ECO:0000313" key="1">
    <source>
        <dbReference type="EMBL" id="KAG1777258.1"/>
    </source>
</evidence>
<keyword evidence="2" id="KW-1185">Reference proteome</keyword>
<dbReference type="OrthoDB" id="3253416at2759"/>
<comment type="caution">
    <text evidence="1">The sequence shown here is derived from an EMBL/GenBank/DDBJ whole genome shotgun (WGS) entry which is preliminary data.</text>
</comment>
<evidence type="ECO:0000313" key="2">
    <source>
        <dbReference type="Proteomes" id="UP000714275"/>
    </source>
</evidence>
<dbReference type="Proteomes" id="UP000714275">
    <property type="component" value="Unassembled WGS sequence"/>
</dbReference>